<dbReference type="InterPro" id="IPR003010">
    <property type="entry name" value="C-N_Hydrolase"/>
</dbReference>
<organism evidence="4 5">
    <name type="scientific">Abyssibacter profundi</name>
    <dbReference type="NCBI Taxonomy" id="2182787"/>
    <lineage>
        <taxon>Bacteria</taxon>
        <taxon>Pseudomonadati</taxon>
        <taxon>Pseudomonadota</taxon>
        <taxon>Gammaproteobacteria</taxon>
        <taxon>Chromatiales</taxon>
        <taxon>Oceanococcaceae</taxon>
        <taxon>Abyssibacter</taxon>
    </lineage>
</organism>
<evidence type="ECO:0000313" key="4">
    <source>
        <dbReference type="EMBL" id="PWN56990.1"/>
    </source>
</evidence>
<dbReference type="PANTHER" id="PTHR23088:SF27">
    <property type="entry name" value="DEAMINATED GLUTATHIONE AMIDASE"/>
    <property type="match status" value="1"/>
</dbReference>
<proteinExistence type="inferred from homology"/>
<dbReference type="InterPro" id="IPR036526">
    <property type="entry name" value="C-N_Hydrolase_sf"/>
</dbReference>
<dbReference type="CDD" id="cd07572">
    <property type="entry name" value="nit"/>
    <property type="match status" value="1"/>
</dbReference>
<reference evidence="4 5" key="1">
    <citation type="submission" date="2018-05" db="EMBL/GenBank/DDBJ databases">
        <title>Abyssibacter profundi OUC007T gen. nov., sp. nov, a marine bacterium isolated from seawater of the Mariana Trench.</title>
        <authorList>
            <person name="Zhou S."/>
        </authorList>
    </citation>
    <scope>NUCLEOTIDE SEQUENCE [LARGE SCALE GENOMIC DNA]</scope>
    <source>
        <strain evidence="4 5">OUC007</strain>
    </source>
</reference>
<evidence type="ECO:0000313" key="5">
    <source>
        <dbReference type="Proteomes" id="UP000251800"/>
    </source>
</evidence>
<dbReference type="InterPro" id="IPR045254">
    <property type="entry name" value="Nit1/2_C-N_Hydrolase"/>
</dbReference>
<evidence type="ECO:0000256" key="2">
    <source>
        <dbReference type="ARBA" id="ARBA00022801"/>
    </source>
</evidence>
<evidence type="ECO:0000259" key="3">
    <source>
        <dbReference type="PROSITE" id="PS50263"/>
    </source>
</evidence>
<accession>A0A363UNH2</accession>
<dbReference type="PROSITE" id="PS01227">
    <property type="entry name" value="UPF0012"/>
    <property type="match status" value="1"/>
</dbReference>
<evidence type="ECO:0000256" key="1">
    <source>
        <dbReference type="ARBA" id="ARBA00010613"/>
    </source>
</evidence>
<keyword evidence="5" id="KW-1185">Reference proteome</keyword>
<dbReference type="PANTHER" id="PTHR23088">
    <property type="entry name" value="NITRILASE-RELATED"/>
    <property type="match status" value="1"/>
</dbReference>
<name>A0A363UNH2_9GAMM</name>
<dbReference type="RefSeq" id="WP_109719071.1">
    <property type="nucleotide sequence ID" value="NZ_QEQK01000003.1"/>
</dbReference>
<dbReference type="PROSITE" id="PS50263">
    <property type="entry name" value="CN_HYDROLASE"/>
    <property type="match status" value="1"/>
</dbReference>
<dbReference type="GO" id="GO:0016811">
    <property type="term" value="F:hydrolase activity, acting on carbon-nitrogen (but not peptide) bonds, in linear amides"/>
    <property type="evidence" value="ECO:0007669"/>
    <property type="project" value="InterPro"/>
</dbReference>
<feature type="domain" description="CN hydrolase" evidence="3">
    <location>
        <begin position="2"/>
        <end position="253"/>
    </location>
</feature>
<dbReference type="InterPro" id="IPR001110">
    <property type="entry name" value="UPF0012_CS"/>
</dbReference>
<sequence length="279" mass="30745">MMRVAAIQMNSGPEVPANLARMRELVGQAADAGARLVVLPENMALMPSSQESRVHAAEAQGQGPIQDALAEAAVRHQVWLVGGTIPLRVDGEPDRVAPALLVYSPRGEMVARYDKIHLFDVEVPGDSRRQYRESDDFVPGQALRWVQMDDVCVGLSVCYDLRFPELYRALVDHGAQVLVAPSAFTAQTGRAHWELLLRARAVENLAFMIGANQTGVHPRGHQTWGHSQIVDPWGRVLAAAETLPGFVLADLDLEQQRATRTRFPALTHRRLSADRIEDA</sequence>
<comment type="caution">
    <text evidence="4">The sequence shown here is derived from an EMBL/GenBank/DDBJ whole genome shotgun (WGS) entry which is preliminary data.</text>
</comment>
<gene>
    <name evidence="4" type="ORF">DEH80_03360</name>
</gene>
<dbReference type="Proteomes" id="UP000251800">
    <property type="component" value="Unassembled WGS sequence"/>
</dbReference>
<dbReference type="OrthoDB" id="9811121at2"/>
<comment type="similarity">
    <text evidence="1">Belongs to the carbon-nitrogen hydrolase superfamily. NIT1/NIT2 family.</text>
</comment>
<dbReference type="Pfam" id="PF00795">
    <property type="entry name" value="CN_hydrolase"/>
    <property type="match status" value="1"/>
</dbReference>
<dbReference type="AlphaFoldDB" id="A0A363UNH2"/>
<dbReference type="SUPFAM" id="SSF56317">
    <property type="entry name" value="Carbon-nitrogen hydrolase"/>
    <property type="match status" value="1"/>
</dbReference>
<dbReference type="EMBL" id="QEQK01000003">
    <property type="protein sequence ID" value="PWN56990.1"/>
    <property type="molecule type" value="Genomic_DNA"/>
</dbReference>
<dbReference type="Gene3D" id="3.60.110.10">
    <property type="entry name" value="Carbon-nitrogen hydrolase"/>
    <property type="match status" value="1"/>
</dbReference>
<keyword evidence="2" id="KW-0378">Hydrolase</keyword>
<protein>
    <recommendedName>
        <fullName evidence="3">CN hydrolase domain-containing protein</fullName>
    </recommendedName>
</protein>